<dbReference type="Pfam" id="PF03372">
    <property type="entry name" value="Exo_endo_phos"/>
    <property type="match status" value="1"/>
</dbReference>
<dbReference type="EMBL" id="CAXAMN010013158">
    <property type="protein sequence ID" value="CAK9040018.1"/>
    <property type="molecule type" value="Genomic_DNA"/>
</dbReference>
<dbReference type="Gene3D" id="3.60.10.10">
    <property type="entry name" value="Endonuclease/exonuclease/phosphatase"/>
    <property type="match status" value="2"/>
</dbReference>
<evidence type="ECO:0000259" key="2">
    <source>
        <dbReference type="Pfam" id="PF03372"/>
    </source>
</evidence>
<evidence type="ECO:0000313" key="3">
    <source>
        <dbReference type="EMBL" id="CAK9040018.1"/>
    </source>
</evidence>
<accession>A0ABP0LLG0</accession>
<keyword evidence="1" id="KW-0732">Signal</keyword>
<feature type="chain" id="PRO_5045157241" description="Endonuclease/exonuclease/phosphatase domain-containing protein" evidence="1">
    <location>
        <begin position="29"/>
        <end position="314"/>
    </location>
</feature>
<feature type="signal peptide" evidence="1">
    <location>
        <begin position="1"/>
        <end position="28"/>
    </location>
</feature>
<gene>
    <name evidence="3" type="ORF">CCMP2556_LOCUS21615</name>
</gene>
<protein>
    <recommendedName>
        <fullName evidence="2">Endonuclease/exonuclease/phosphatase domain-containing protein</fullName>
    </recommendedName>
</protein>
<dbReference type="InterPro" id="IPR005135">
    <property type="entry name" value="Endo/exonuclease/phosphatase"/>
</dbReference>
<sequence>MAGQISIEWAWCGLLVLMLTTKDSKTWGVKDTFSTSAVPSGLARKGIRDTLSEAIFGHDNQVRVVSYNVCGFGAGFKDIDPEQVTRVYGQLRTDLSELKADIVCLNEVKRMKLEDPEGNQREDTLEALAEDLEEMEYFFAHANPGYESFGNAILVSKKLQVIHCDSTHLEGGSYVSTPVGKKHIGRGCLAVPSPNFQILPCLLPLSLGTMALFVLKHKQEWAALETRNSENRWSPPEDSAALAALEAAGYRDLGRLPTQQTSRWTLRADPPARIDYIYASDDFQHIGTFSAAFVAQAVGSDHLPLVFDVLLKSD</sequence>
<evidence type="ECO:0000313" key="4">
    <source>
        <dbReference type="Proteomes" id="UP001642484"/>
    </source>
</evidence>
<reference evidence="3 4" key="1">
    <citation type="submission" date="2024-02" db="EMBL/GenBank/DDBJ databases">
        <authorList>
            <person name="Chen Y."/>
            <person name="Shah S."/>
            <person name="Dougan E. K."/>
            <person name="Thang M."/>
            <person name="Chan C."/>
        </authorList>
    </citation>
    <scope>NUCLEOTIDE SEQUENCE [LARGE SCALE GENOMIC DNA]</scope>
</reference>
<organism evidence="3 4">
    <name type="scientific">Durusdinium trenchii</name>
    <dbReference type="NCBI Taxonomy" id="1381693"/>
    <lineage>
        <taxon>Eukaryota</taxon>
        <taxon>Sar</taxon>
        <taxon>Alveolata</taxon>
        <taxon>Dinophyceae</taxon>
        <taxon>Suessiales</taxon>
        <taxon>Symbiodiniaceae</taxon>
        <taxon>Durusdinium</taxon>
    </lineage>
</organism>
<dbReference type="Proteomes" id="UP001642484">
    <property type="component" value="Unassembled WGS sequence"/>
</dbReference>
<name>A0ABP0LLG0_9DINO</name>
<evidence type="ECO:0000256" key="1">
    <source>
        <dbReference type="SAM" id="SignalP"/>
    </source>
</evidence>
<comment type="caution">
    <text evidence="3">The sequence shown here is derived from an EMBL/GenBank/DDBJ whole genome shotgun (WGS) entry which is preliminary data.</text>
</comment>
<feature type="domain" description="Endonuclease/exonuclease/phosphatase" evidence="2">
    <location>
        <begin position="65"/>
        <end position="182"/>
    </location>
</feature>
<proteinExistence type="predicted"/>
<dbReference type="SUPFAM" id="SSF56219">
    <property type="entry name" value="DNase I-like"/>
    <property type="match status" value="1"/>
</dbReference>
<keyword evidence="4" id="KW-1185">Reference proteome</keyword>
<dbReference type="InterPro" id="IPR036691">
    <property type="entry name" value="Endo/exonu/phosph_ase_sf"/>
</dbReference>